<name>A0AAV1SD27_9ROSI</name>
<gene>
    <name evidence="1" type="ORF">DCAF_LOCUS22075</name>
</gene>
<protein>
    <submittedName>
        <fullName evidence="1">Uncharacterized protein</fullName>
    </submittedName>
</protein>
<evidence type="ECO:0000313" key="1">
    <source>
        <dbReference type="EMBL" id="CAK7349361.1"/>
    </source>
</evidence>
<dbReference type="Proteomes" id="UP001314170">
    <property type="component" value="Unassembled WGS sequence"/>
</dbReference>
<accession>A0AAV1SD27</accession>
<keyword evidence="2" id="KW-1185">Reference proteome</keyword>
<reference evidence="1 2" key="1">
    <citation type="submission" date="2024-01" db="EMBL/GenBank/DDBJ databases">
        <authorList>
            <person name="Waweru B."/>
        </authorList>
    </citation>
    <scope>NUCLEOTIDE SEQUENCE [LARGE SCALE GENOMIC DNA]</scope>
</reference>
<proteinExistence type="predicted"/>
<comment type="caution">
    <text evidence="1">The sequence shown here is derived from an EMBL/GenBank/DDBJ whole genome shotgun (WGS) entry which is preliminary data.</text>
</comment>
<sequence length="82" mass="8960">MKSLFDGTLALASCDQETTGFTPGIPDSIVNFDIASKNSNFSSLLRIQGTLTSLSRQKYPLKAAGIQIDYDSLHHPSHLKHL</sequence>
<evidence type="ECO:0000313" key="2">
    <source>
        <dbReference type="Proteomes" id="UP001314170"/>
    </source>
</evidence>
<dbReference type="EMBL" id="CAWUPB010001173">
    <property type="protein sequence ID" value="CAK7349361.1"/>
    <property type="molecule type" value="Genomic_DNA"/>
</dbReference>
<organism evidence="1 2">
    <name type="scientific">Dovyalis caffra</name>
    <dbReference type="NCBI Taxonomy" id="77055"/>
    <lineage>
        <taxon>Eukaryota</taxon>
        <taxon>Viridiplantae</taxon>
        <taxon>Streptophyta</taxon>
        <taxon>Embryophyta</taxon>
        <taxon>Tracheophyta</taxon>
        <taxon>Spermatophyta</taxon>
        <taxon>Magnoliopsida</taxon>
        <taxon>eudicotyledons</taxon>
        <taxon>Gunneridae</taxon>
        <taxon>Pentapetalae</taxon>
        <taxon>rosids</taxon>
        <taxon>fabids</taxon>
        <taxon>Malpighiales</taxon>
        <taxon>Salicaceae</taxon>
        <taxon>Flacourtieae</taxon>
        <taxon>Dovyalis</taxon>
    </lineage>
</organism>
<dbReference type="AlphaFoldDB" id="A0AAV1SD27"/>